<proteinExistence type="predicted"/>
<dbReference type="AlphaFoldDB" id="A0A518CE63"/>
<keyword evidence="1" id="KW-0472">Membrane</keyword>
<sequence length="165" mass="18190">MKWRVSISGHVRISMECLDYSSRSRKDYHMRQKTRYHFTFMPLAIMLIPLAIGCQKQDGPIRYDVSGTVTYKGAPVPGGSVVFTPDKQKGNSGPQGTARIVDGHYDTARNGRGTVGGPHHVHVIATEAMTAEAAELQGPLAEHTFELDLPQDETTQDLEIPASRK</sequence>
<evidence type="ECO:0000313" key="2">
    <source>
        <dbReference type="EMBL" id="QDU77509.1"/>
    </source>
</evidence>
<evidence type="ECO:0008006" key="4">
    <source>
        <dbReference type="Google" id="ProtNLM"/>
    </source>
</evidence>
<evidence type="ECO:0000313" key="3">
    <source>
        <dbReference type="Proteomes" id="UP000318626"/>
    </source>
</evidence>
<keyword evidence="3" id="KW-1185">Reference proteome</keyword>
<reference evidence="3" key="1">
    <citation type="submission" date="2019-02" db="EMBL/GenBank/DDBJ databases">
        <title>Deep-cultivation of Planctomycetes and their phenomic and genomic characterization uncovers novel biology.</title>
        <authorList>
            <person name="Wiegand S."/>
            <person name="Jogler M."/>
            <person name="Boedeker C."/>
            <person name="Pinto D."/>
            <person name="Vollmers J."/>
            <person name="Rivas-Marin E."/>
            <person name="Kohn T."/>
            <person name="Peeters S.H."/>
            <person name="Heuer A."/>
            <person name="Rast P."/>
            <person name="Oberbeckmann S."/>
            <person name="Bunk B."/>
            <person name="Jeske O."/>
            <person name="Meyerdierks A."/>
            <person name="Storesund J.E."/>
            <person name="Kallscheuer N."/>
            <person name="Luecker S."/>
            <person name="Lage O.M."/>
            <person name="Pohl T."/>
            <person name="Merkel B.J."/>
            <person name="Hornburger P."/>
            <person name="Mueller R.-W."/>
            <person name="Bruemmer F."/>
            <person name="Labrenz M."/>
            <person name="Spormann A.M."/>
            <person name="Op den Camp H."/>
            <person name="Overmann J."/>
            <person name="Amann R."/>
            <person name="Jetten M.S.M."/>
            <person name="Mascher T."/>
            <person name="Medema M.H."/>
            <person name="Devos D.P."/>
            <person name="Kaster A.-K."/>
            <person name="Ovreas L."/>
            <person name="Rohde M."/>
            <person name="Galperin M.Y."/>
            <person name="Jogler C."/>
        </authorList>
    </citation>
    <scope>NUCLEOTIDE SEQUENCE [LARGE SCALE GENOMIC DNA]</scope>
    <source>
        <strain evidence="3">Pan97</strain>
    </source>
</reference>
<dbReference type="EMBL" id="CP036289">
    <property type="protein sequence ID" value="QDU77509.1"/>
    <property type="molecule type" value="Genomic_DNA"/>
</dbReference>
<organism evidence="2 3">
    <name type="scientific">Bremerella volcania</name>
    <dbReference type="NCBI Taxonomy" id="2527984"/>
    <lineage>
        <taxon>Bacteria</taxon>
        <taxon>Pseudomonadati</taxon>
        <taxon>Planctomycetota</taxon>
        <taxon>Planctomycetia</taxon>
        <taxon>Pirellulales</taxon>
        <taxon>Pirellulaceae</taxon>
        <taxon>Bremerella</taxon>
    </lineage>
</organism>
<keyword evidence="1" id="KW-0812">Transmembrane</keyword>
<feature type="transmembrane region" description="Helical" evidence="1">
    <location>
        <begin position="34"/>
        <end position="52"/>
    </location>
</feature>
<gene>
    <name evidence="2" type="ORF">Pan97_45790</name>
</gene>
<protein>
    <recommendedName>
        <fullName evidence="4">Carboxypeptidase regulatory-like domain-containing protein</fullName>
    </recommendedName>
</protein>
<keyword evidence="1" id="KW-1133">Transmembrane helix</keyword>
<evidence type="ECO:0000256" key="1">
    <source>
        <dbReference type="SAM" id="Phobius"/>
    </source>
</evidence>
<accession>A0A518CE63</accession>
<dbReference type="KEGG" id="bvo:Pan97_45790"/>
<name>A0A518CE63_9BACT</name>
<dbReference type="Proteomes" id="UP000318626">
    <property type="component" value="Chromosome"/>
</dbReference>